<dbReference type="SUPFAM" id="SSF52833">
    <property type="entry name" value="Thioredoxin-like"/>
    <property type="match status" value="1"/>
</dbReference>
<dbReference type="InterPro" id="IPR036249">
    <property type="entry name" value="Thioredoxin-like_sf"/>
</dbReference>
<name>A0AAX2LRH1_VIBFL</name>
<dbReference type="Proteomes" id="UP000254626">
    <property type="component" value="Unassembled WGS sequence"/>
</dbReference>
<dbReference type="Proteomes" id="UP000057088">
    <property type="component" value="Chromosome 2"/>
</dbReference>
<dbReference type="GO" id="GO:0004364">
    <property type="term" value="F:glutathione transferase activity"/>
    <property type="evidence" value="ECO:0007669"/>
    <property type="project" value="TreeGrafter"/>
</dbReference>
<dbReference type="AlphaFoldDB" id="A0AAX2LRH1"/>
<dbReference type="GeneID" id="29385723"/>
<dbReference type="Gene3D" id="1.20.1050.10">
    <property type="match status" value="1"/>
</dbReference>
<dbReference type="RefSeq" id="WP_061056643.1">
    <property type="nucleotide sequence ID" value="NZ_CABLBX010000003.1"/>
</dbReference>
<protein>
    <submittedName>
        <fullName evidence="2 3">Glutathione S-transferase</fullName>
        <ecNumber evidence="3">5.2.1.2</ecNumber>
    </submittedName>
</protein>
<dbReference type="GO" id="GO:0006749">
    <property type="term" value="P:glutathione metabolic process"/>
    <property type="evidence" value="ECO:0007669"/>
    <property type="project" value="TreeGrafter"/>
</dbReference>
<evidence type="ECO:0000313" key="3">
    <source>
        <dbReference type="EMBL" id="SUP25427.1"/>
    </source>
</evidence>
<dbReference type="PANTHER" id="PTHR42673:SF21">
    <property type="entry name" value="GLUTATHIONE S-TRANSFERASE YFCF"/>
    <property type="match status" value="1"/>
</dbReference>
<dbReference type="SFLD" id="SFLDG00358">
    <property type="entry name" value="Main_(cytGST)"/>
    <property type="match status" value="1"/>
</dbReference>
<dbReference type="SFLD" id="SFLDS00019">
    <property type="entry name" value="Glutathione_Transferase_(cytos"/>
    <property type="match status" value="1"/>
</dbReference>
<organism evidence="3 5">
    <name type="scientific">Vibrio fluvialis</name>
    <dbReference type="NCBI Taxonomy" id="676"/>
    <lineage>
        <taxon>Bacteria</taxon>
        <taxon>Pseudomonadati</taxon>
        <taxon>Pseudomonadota</taxon>
        <taxon>Gammaproteobacteria</taxon>
        <taxon>Vibrionales</taxon>
        <taxon>Vibrionaceae</taxon>
        <taxon>Vibrio</taxon>
    </lineage>
</organism>
<dbReference type="EMBL" id="CP014035">
    <property type="protein sequence ID" value="AMF94737.1"/>
    <property type="molecule type" value="Genomic_DNA"/>
</dbReference>
<evidence type="ECO:0000259" key="1">
    <source>
        <dbReference type="PROSITE" id="PS50404"/>
    </source>
</evidence>
<keyword evidence="4" id="KW-1185">Reference proteome</keyword>
<reference evidence="4" key="1">
    <citation type="submission" date="2015-12" db="EMBL/GenBank/DDBJ databases">
        <title>FDA dAtabase for Regulatory Grade micrObial Sequences (FDA-ARGOS): Supporting development and validation of Infectious Disease Dx tests.</title>
        <authorList>
            <person name="Hoffmann M."/>
            <person name="Allard M."/>
            <person name="Evans P."/>
            <person name="Brown E."/>
            <person name="Tallon L.J."/>
            <person name="Sadzewicz L."/>
            <person name="Sengamalay N."/>
            <person name="Ott S."/>
            <person name="Godinez A."/>
            <person name="Nagaraj S."/>
            <person name="Vyas G."/>
            <person name="Aluvathingal J."/>
            <person name="Nadendla S."/>
            <person name="Geyer C."/>
            <person name="Sichtig H."/>
        </authorList>
    </citation>
    <scope>NUCLEOTIDE SEQUENCE [LARGE SCALE GENOMIC DNA]</scope>
    <source>
        <strain evidence="4">ATCC 33809</strain>
    </source>
</reference>
<evidence type="ECO:0000313" key="2">
    <source>
        <dbReference type="EMBL" id="AMF94737.1"/>
    </source>
</evidence>
<feature type="domain" description="GST N-terminal" evidence="1">
    <location>
        <begin position="1"/>
        <end position="79"/>
    </location>
</feature>
<dbReference type="EMBL" id="UHIP01000001">
    <property type="protein sequence ID" value="SUP25427.1"/>
    <property type="molecule type" value="Genomic_DNA"/>
</dbReference>
<dbReference type="GO" id="GO:0016034">
    <property type="term" value="F:maleylacetoacetate isomerase activity"/>
    <property type="evidence" value="ECO:0007669"/>
    <property type="project" value="UniProtKB-EC"/>
</dbReference>
<reference evidence="2" key="2">
    <citation type="submission" date="2018-01" db="EMBL/GenBank/DDBJ databases">
        <title>FDA dAtabase for Regulatory Grade micrObial Sequences (FDA-ARGOS): Supporting development and validation of Infectious Disease Dx tests.</title>
        <authorList>
            <person name="Hoffmann M."/>
            <person name="Allard M."/>
            <person name="Evans P."/>
            <person name="Brown E."/>
            <person name="Tallon L."/>
            <person name="Sadzewicz L."/>
            <person name="Sengamalay N."/>
            <person name="Ott S."/>
            <person name="Godinez A."/>
            <person name="Nagaraj S."/>
            <person name="Vyas G."/>
            <person name="Aluvathingal J."/>
            <person name="Nadendla S."/>
            <person name="Geyer C."/>
            <person name="Sichtig H."/>
        </authorList>
    </citation>
    <scope>NUCLEOTIDE SEQUENCE</scope>
    <source>
        <strain evidence="2">ATCC 33809</strain>
    </source>
</reference>
<dbReference type="Gene3D" id="3.40.30.10">
    <property type="entry name" value="Glutaredoxin"/>
    <property type="match status" value="1"/>
</dbReference>
<dbReference type="KEGG" id="vfl:AL536_14905"/>
<keyword evidence="3" id="KW-0413">Isomerase</keyword>
<evidence type="ECO:0000313" key="4">
    <source>
        <dbReference type="Proteomes" id="UP000057088"/>
    </source>
</evidence>
<proteinExistence type="predicted"/>
<dbReference type="PANTHER" id="PTHR42673">
    <property type="entry name" value="MALEYLACETOACETATE ISOMERASE"/>
    <property type="match status" value="1"/>
</dbReference>
<accession>A0AAX2LRH1</accession>
<dbReference type="PROSITE" id="PS50404">
    <property type="entry name" value="GST_NTER"/>
    <property type="match status" value="1"/>
</dbReference>
<dbReference type="GO" id="GO:0006559">
    <property type="term" value="P:L-phenylalanine catabolic process"/>
    <property type="evidence" value="ECO:0007669"/>
    <property type="project" value="TreeGrafter"/>
</dbReference>
<dbReference type="SUPFAM" id="SSF47616">
    <property type="entry name" value="GST C-terminal domain-like"/>
    <property type="match status" value="1"/>
</dbReference>
<dbReference type="InterPro" id="IPR040079">
    <property type="entry name" value="Glutathione_S-Trfase"/>
</dbReference>
<dbReference type="Pfam" id="PF13417">
    <property type="entry name" value="GST_N_3"/>
    <property type="match status" value="1"/>
</dbReference>
<dbReference type="InterPro" id="IPR036282">
    <property type="entry name" value="Glutathione-S-Trfase_C_sf"/>
</dbReference>
<dbReference type="InterPro" id="IPR004045">
    <property type="entry name" value="Glutathione_S-Trfase_N"/>
</dbReference>
<sequence length="201" mass="22592">MDIILYSAQGSNSSERVEWTLKYKAIAYARVEVTGEQLTSTYLQINPLGYVPALSVNGLVLTESMAIIECMEELFPHPPLLGGDVMTKVRVREICEYVNGSIHTPQNRSVLKALRPELNEHDKRKLRAQWITQGLEKLALKLCLDSPFAVGETFSLADIFVATIYKKALQHGARPIAFYDCHLAQLREHQRIAHAEPQSST</sequence>
<dbReference type="EC" id="5.2.1.2" evidence="3"/>
<gene>
    <name evidence="3" type="primary">sspA_2</name>
    <name evidence="2" type="ORF">AL536_14905</name>
    <name evidence="3" type="ORF">NCTC11327_01729</name>
</gene>
<evidence type="ECO:0000313" key="5">
    <source>
        <dbReference type="Proteomes" id="UP000254626"/>
    </source>
</evidence>
<reference evidence="3 5" key="3">
    <citation type="submission" date="2018-06" db="EMBL/GenBank/DDBJ databases">
        <authorList>
            <consortium name="Pathogen Informatics"/>
            <person name="Doyle S."/>
        </authorList>
    </citation>
    <scope>NUCLEOTIDE SEQUENCE [LARGE SCALE GENOMIC DNA]</scope>
    <source>
        <strain evidence="3 5">NCTC11327</strain>
    </source>
</reference>